<accession>A0ABP8CHV6</accession>
<feature type="region of interest" description="Disordered" evidence="1">
    <location>
        <begin position="286"/>
        <end position="392"/>
    </location>
</feature>
<evidence type="ECO:0000313" key="3">
    <source>
        <dbReference type="Proteomes" id="UP001501710"/>
    </source>
</evidence>
<dbReference type="Proteomes" id="UP001501710">
    <property type="component" value="Unassembled WGS sequence"/>
</dbReference>
<evidence type="ECO:0000256" key="1">
    <source>
        <dbReference type="SAM" id="MobiDB-lite"/>
    </source>
</evidence>
<reference evidence="3" key="1">
    <citation type="journal article" date="2019" name="Int. J. Syst. Evol. Microbiol.">
        <title>The Global Catalogue of Microorganisms (GCM) 10K type strain sequencing project: providing services to taxonomists for standard genome sequencing and annotation.</title>
        <authorList>
            <consortium name="The Broad Institute Genomics Platform"/>
            <consortium name="The Broad Institute Genome Sequencing Center for Infectious Disease"/>
            <person name="Wu L."/>
            <person name="Ma J."/>
        </authorList>
    </citation>
    <scope>NUCLEOTIDE SEQUENCE [LARGE SCALE GENOMIC DNA]</scope>
    <source>
        <strain evidence="3">JCM 17440</strain>
    </source>
</reference>
<gene>
    <name evidence="2" type="ORF">GCM10022254_59890</name>
</gene>
<dbReference type="InterPro" id="IPR029058">
    <property type="entry name" value="AB_hydrolase_fold"/>
</dbReference>
<dbReference type="EMBL" id="BAABAS010000020">
    <property type="protein sequence ID" value="GAA4239506.1"/>
    <property type="molecule type" value="Genomic_DNA"/>
</dbReference>
<feature type="compositionally biased region" description="Low complexity" evidence="1">
    <location>
        <begin position="297"/>
        <end position="310"/>
    </location>
</feature>
<dbReference type="Gene3D" id="3.40.50.1820">
    <property type="entry name" value="alpha/beta hydrolase"/>
    <property type="match status" value="1"/>
</dbReference>
<organism evidence="2 3">
    <name type="scientific">Actinomadura meridiana</name>
    <dbReference type="NCBI Taxonomy" id="559626"/>
    <lineage>
        <taxon>Bacteria</taxon>
        <taxon>Bacillati</taxon>
        <taxon>Actinomycetota</taxon>
        <taxon>Actinomycetes</taxon>
        <taxon>Streptosporangiales</taxon>
        <taxon>Thermomonosporaceae</taxon>
        <taxon>Actinomadura</taxon>
    </lineage>
</organism>
<evidence type="ECO:0000313" key="2">
    <source>
        <dbReference type="EMBL" id="GAA4239506.1"/>
    </source>
</evidence>
<keyword evidence="3" id="KW-1185">Reference proteome</keyword>
<comment type="caution">
    <text evidence="2">The sequence shown here is derived from an EMBL/GenBank/DDBJ whole genome shotgun (WGS) entry which is preliminary data.</text>
</comment>
<protein>
    <submittedName>
        <fullName evidence="2">Uncharacterized protein</fullName>
    </submittedName>
</protein>
<name>A0ABP8CHV6_9ACTN</name>
<feature type="compositionally biased region" description="Basic and acidic residues" evidence="1">
    <location>
        <begin position="359"/>
        <end position="371"/>
    </location>
</feature>
<proteinExistence type="predicted"/>
<dbReference type="RefSeq" id="WP_344903402.1">
    <property type="nucleotide sequence ID" value="NZ_BAABAS010000020.1"/>
</dbReference>
<sequence>MSGDHHSTHPVSTHLIHGTAAGDPYVALPPTAVDATATAPTRLILAWPGFDPPRTASALAAAIPMTGVPVWRVYLDLPAAASPGGLGSSAILETEAIEAYCAAVENAVERLPAALADIRRDLGLPDGPVALAGFSAGGAAAMLAAARNVVPVTALALIAPVVAPSRVARAVEKLSGLDRAWADHAATLADRLDLGALAGDLAGRDVATLLISGSKDRVVPAREITSLRDLLRRHDTGSVQATTFRMGHALAAEPGTEARPPITEAVRVDGALTDWFRDRLARSAPVPAEEPLPPEALPIENPPIENGPIESLPTESLPTDAYPTGFAGGSPVETQTDGARPVGGDGAWSNGAEASLEEPGDHADGDARPADMVRCPPDGTDELVDQRRDRTW</sequence>
<dbReference type="SUPFAM" id="SSF53474">
    <property type="entry name" value="alpha/beta-Hydrolases"/>
    <property type="match status" value="1"/>
</dbReference>